<dbReference type="OrthoDB" id="9816206at2"/>
<evidence type="ECO:0000313" key="2">
    <source>
        <dbReference type="Proteomes" id="UP000293347"/>
    </source>
</evidence>
<name>A0A4R0NJD3_9SPHI</name>
<proteinExistence type="predicted"/>
<dbReference type="Proteomes" id="UP000293347">
    <property type="component" value="Unassembled WGS sequence"/>
</dbReference>
<organism evidence="1 2">
    <name type="scientific">Pedobacter psychroterrae</name>
    <dbReference type="NCBI Taxonomy" id="2530453"/>
    <lineage>
        <taxon>Bacteria</taxon>
        <taxon>Pseudomonadati</taxon>
        <taxon>Bacteroidota</taxon>
        <taxon>Sphingobacteriia</taxon>
        <taxon>Sphingobacteriales</taxon>
        <taxon>Sphingobacteriaceae</taxon>
        <taxon>Pedobacter</taxon>
    </lineage>
</organism>
<protein>
    <recommendedName>
        <fullName evidence="3">KilA-N DNA-binding domain-containing protein</fullName>
    </recommendedName>
</protein>
<sequence length="87" mass="9527">MTLNDAKDLKPQVINASNKRGSHTKYLSNVFSEQGLAMLASVLKSDKAVVMSVQIMRAFVAMRKFLKDNAEVLEIGECGAKAVDVRV</sequence>
<keyword evidence="2" id="KW-1185">Reference proteome</keyword>
<evidence type="ECO:0008006" key="3">
    <source>
        <dbReference type="Google" id="ProtNLM"/>
    </source>
</evidence>
<dbReference type="AlphaFoldDB" id="A0A4R0NJD3"/>
<comment type="caution">
    <text evidence="1">The sequence shown here is derived from an EMBL/GenBank/DDBJ whole genome shotgun (WGS) entry which is preliminary data.</text>
</comment>
<evidence type="ECO:0000313" key="1">
    <source>
        <dbReference type="EMBL" id="TCC99927.1"/>
    </source>
</evidence>
<reference evidence="1 2" key="1">
    <citation type="submission" date="2019-02" db="EMBL/GenBank/DDBJ databases">
        <title>Pedobacter sp. RP-1-14 sp. nov., isolated from Arctic soil.</title>
        <authorList>
            <person name="Dahal R.H."/>
        </authorList>
    </citation>
    <scope>NUCLEOTIDE SEQUENCE [LARGE SCALE GENOMIC DNA]</scope>
    <source>
        <strain evidence="1 2">RP-1-14</strain>
    </source>
</reference>
<accession>A0A4R0NJD3</accession>
<gene>
    <name evidence="1" type="ORF">EZ437_16955</name>
</gene>
<dbReference type="EMBL" id="SJSL01000005">
    <property type="protein sequence ID" value="TCC99927.1"/>
    <property type="molecule type" value="Genomic_DNA"/>
</dbReference>